<dbReference type="InterPro" id="IPR022764">
    <property type="entry name" value="Peptidase_S54_rhomboid_dom"/>
</dbReference>
<feature type="transmembrane region" description="Helical" evidence="7">
    <location>
        <begin position="183"/>
        <end position="205"/>
    </location>
</feature>
<dbReference type="GO" id="GO:0004252">
    <property type="term" value="F:serine-type endopeptidase activity"/>
    <property type="evidence" value="ECO:0007669"/>
    <property type="project" value="InterPro"/>
</dbReference>
<evidence type="ECO:0000256" key="1">
    <source>
        <dbReference type="ARBA" id="ARBA00004141"/>
    </source>
</evidence>
<evidence type="ECO:0000256" key="3">
    <source>
        <dbReference type="ARBA" id="ARBA00022692"/>
    </source>
</evidence>
<dbReference type="SMART" id="SM01160">
    <property type="entry name" value="DUF1751"/>
    <property type="match status" value="1"/>
</dbReference>
<keyword evidence="4" id="KW-0378">Hydrolase</keyword>
<dbReference type="Pfam" id="PF01694">
    <property type="entry name" value="Rhomboid"/>
    <property type="match status" value="1"/>
</dbReference>
<organism evidence="9 10">
    <name type="scientific">Dinghuibacter silviterrae</name>
    <dbReference type="NCBI Taxonomy" id="1539049"/>
    <lineage>
        <taxon>Bacteria</taxon>
        <taxon>Pseudomonadati</taxon>
        <taxon>Bacteroidota</taxon>
        <taxon>Chitinophagia</taxon>
        <taxon>Chitinophagales</taxon>
        <taxon>Chitinophagaceae</taxon>
        <taxon>Dinghuibacter</taxon>
    </lineage>
</organism>
<dbReference type="Gene3D" id="1.20.1540.10">
    <property type="entry name" value="Rhomboid-like"/>
    <property type="match status" value="1"/>
</dbReference>
<comment type="subcellular location">
    <subcellularLocation>
        <location evidence="1">Membrane</location>
        <topology evidence="1">Multi-pass membrane protein</topology>
    </subcellularLocation>
</comment>
<feature type="transmembrane region" description="Helical" evidence="7">
    <location>
        <begin position="71"/>
        <end position="90"/>
    </location>
</feature>
<gene>
    <name evidence="9" type="ORF">EDB95_0560</name>
</gene>
<dbReference type="Proteomes" id="UP000294498">
    <property type="component" value="Unassembled WGS sequence"/>
</dbReference>
<evidence type="ECO:0000256" key="2">
    <source>
        <dbReference type="ARBA" id="ARBA00009045"/>
    </source>
</evidence>
<dbReference type="InterPro" id="IPR050925">
    <property type="entry name" value="Rhomboid_protease_S54"/>
</dbReference>
<comment type="caution">
    <text evidence="9">The sequence shown here is derived from an EMBL/GenBank/DDBJ whole genome shotgun (WGS) entry which is preliminary data.</text>
</comment>
<evidence type="ECO:0000259" key="8">
    <source>
        <dbReference type="Pfam" id="PF01694"/>
    </source>
</evidence>
<sequence>MANYRQSGLPGFPPVIKYLIIINVVVWLLEILTGGSGSWIIRTFALYDIRSSLFKPFQFVSYMFLHEATSGGRIVFAHIFFNMFALWMFGSTLENFWGSKRFLNFYLICGIGAVIINMIIMYFHNTSLLHEYAGAIDQDTGIALRDEILNVPLYGASGAIFGVLVAFGYTFPNTEMFIIPIPFPIKAKWLVIGYILIELFGGVRATPGDDVAHYAHLGGGLVGFLIVFIWNRTNRRDFY</sequence>
<evidence type="ECO:0000256" key="6">
    <source>
        <dbReference type="ARBA" id="ARBA00023136"/>
    </source>
</evidence>
<feature type="transmembrane region" description="Helical" evidence="7">
    <location>
        <begin position="102"/>
        <end position="123"/>
    </location>
</feature>
<evidence type="ECO:0000256" key="4">
    <source>
        <dbReference type="ARBA" id="ARBA00022801"/>
    </source>
</evidence>
<dbReference type="GO" id="GO:0006508">
    <property type="term" value="P:proteolysis"/>
    <property type="evidence" value="ECO:0007669"/>
    <property type="project" value="UniProtKB-KW"/>
</dbReference>
<keyword evidence="5 7" id="KW-1133">Transmembrane helix</keyword>
<feature type="transmembrane region" description="Helical" evidence="7">
    <location>
        <begin position="153"/>
        <end position="171"/>
    </location>
</feature>
<protein>
    <submittedName>
        <fullName evidence="9">Membrane associated rhomboid family serine protease</fullName>
    </submittedName>
</protein>
<comment type="similarity">
    <text evidence="2">Belongs to the peptidase S54 family.</text>
</comment>
<evidence type="ECO:0000313" key="10">
    <source>
        <dbReference type="Proteomes" id="UP000294498"/>
    </source>
</evidence>
<name>A0A4R8DQZ7_9BACT</name>
<keyword evidence="10" id="KW-1185">Reference proteome</keyword>
<dbReference type="SUPFAM" id="SSF144091">
    <property type="entry name" value="Rhomboid-like"/>
    <property type="match status" value="1"/>
</dbReference>
<feature type="transmembrane region" description="Helical" evidence="7">
    <location>
        <begin position="15"/>
        <end position="32"/>
    </location>
</feature>
<dbReference type="AlphaFoldDB" id="A0A4R8DQZ7"/>
<feature type="domain" description="Peptidase S54 rhomboid" evidence="8">
    <location>
        <begin position="57"/>
        <end position="229"/>
    </location>
</feature>
<evidence type="ECO:0000313" key="9">
    <source>
        <dbReference type="EMBL" id="TDW99550.1"/>
    </source>
</evidence>
<dbReference type="InterPro" id="IPR035952">
    <property type="entry name" value="Rhomboid-like_sf"/>
</dbReference>
<evidence type="ECO:0000256" key="7">
    <source>
        <dbReference type="SAM" id="Phobius"/>
    </source>
</evidence>
<dbReference type="RefSeq" id="WP_133990341.1">
    <property type="nucleotide sequence ID" value="NZ_SODV01000001.1"/>
</dbReference>
<dbReference type="OrthoDB" id="9807874at2"/>
<feature type="transmembrane region" description="Helical" evidence="7">
    <location>
        <begin position="211"/>
        <end position="230"/>
    </location>
</feature>
<dbReference type="PANTHER" id="PTHR43731">
    <property type="entry name" value="RHOMBOID PROTEASE"/>
    <property type="match status" value="1"/>
</dbReference>
<dbReference type="EMBL" id="SODV01000001">
    <property type="protein sequence ID" value="TDW99550.1"/>
    <property type="molecule type" value="Genomic_DNA"/>
</dbReference>
<accession>A0A4R8DQZ7</accession>
<dbReference type="PANTHER" id="PTHR43731:SF14">
    <property type="entry name" value="PRESENILIN-ASSOCIATED RHOMBOID-LIKE PROTEIN, MITOCHONDRIAL"/>
    <property type="match status" value="1"/>
</dbReference>
<dbReference type="GO" id="GO:0016020">
    <property type="term" value="C:membrane"/>
    <property type="evidence" value="ECO:0007669"/>
    <property type="project" value="UniProtKB-SubCell"/>
</dbReference>
<keyword evidence="9" id="KW-0645">Protease</keyword>
<keyword evidence="6 7" id="KW-0472">Membrane</keyword>
<proteinExistence type="inferred from homology"/>
<reference evidence="9 10" key="1">
    <citation type="submission" date="2019-03" db="EMBL/GenBank/DDBJ databases">
        <title>Genomic Encyclopedia of Type Strains, Phase IV (KMG-IV): sequencing the most valuable type-strain genomes for metagenomic binning, comparative biology and taxonomic classification.</title>
        <authorList>
            <person name="Goeker M."/>
        </authorList>
    </citation>
    <scope>NUCLEOTIDE SEQUENCE [LARGE SCALE GENOMIC DNA]</scope>
    <source>
        <strain evidence="9 10">DSM 100059</strain>
    </source>
</reference>
<keyword evidence="3 7" id="KW-0812">Transmembrane</keyword>
<evidence type="ECO:0000256" key="5">
    <source>
        <dbReference type="ARBA" id="ARBA00022989"/>
    </source>
</evidence>